<dbReference type="GO" id="GO:0042773">
    <property type="term" value="P:ATP synthesis coupled electron transport"/>
    <property type="evidence" value="ECO:0007669"/>
    <property type="project" value="InterPro"/>
</dbReference>
<dbReference type="GO" id="GO:0005886">
    <property type="term" value="C:plasma membrane"/>
    <property type="evidence" value="ECO:0007669"/>
    <property type="project" value="UniProtKB-SubCell"/>
</dbReference>
<keyword evidence="5" id="KW-1003">Cell membrane</keyword>
<dbReference type="HAMAP" id="MF_00445">
    <property type="entry name" value="NDH1_NuoN_1"/>
    <property type="match status" value="1"/>
</dbReference>
<evidence type="ECO:0000256" key="6">
    <source>
        <dbReference type="RuleBase" id="RU000320"/>
    </source>
</evidence>
<dbReference type="InterPro" id="IPR001750">
    <property type="entry name" value="ND/Mrp_TM"/>
</dbReference>
<comment type="subunit">
    <text evidence="5">NDH-1 is composed of 14 different subunits. Subunits NuoA, H, J, K, L, M, N constitute the membrane sector of the complex.</text>
</comment>
<gene>
    <name evidence="5 8" type="primary">nuoN</name>
    <name evidence="8" type="ORF">EHRUM2_05560</name>
    <name evidence="9" type="ORF">EHRUM3_06710</name>
</gene>
<evidence type="ECO:0000256" key="3">
    <source>
        <dbReference type="ARBA" id="ARBA00022989"/>
    </source>
</evidence>
<dbReference type="EMBL" id="BDDM01000214">
    <property type="protein sequence ID" value="GAT78448.1"/>
    <property type="molecule type" value="Genomic_DNA"/>
</dbReference>
<feature type="transmembrane region" description="Helical" evidence="5">
    <location>
        <begin position="319"/>
        <end position="338"/>
    </location>
</feature>
<dbReference type="Proteomes" id="UP000092731">
    <property type="component" value="Unassembled WGS sequence"/>
</dbReference>
<feature type="transmembrane region" description="Helical" evidence="5">
    <location>
        <begin position="152"/>
        <end position="173"/>
    </location>
</feature>
<evidence type="ECO:0000256" key="2">
    <source>
        <dbReference type="ARBA" id="ARBA00022692"/>
    </source>
</evidence>
<keyword evidence="5 8" id="KW-0830">Ubiquinone</keyword>
<evidence type="ECO:0000259" key="7">
    <source>
        <dbReference type="Pfam" id="PF00361"/>
    </source>
</evidence>
<keyword evidence="2 5" id="KW-0812">Transmembrane</keyword>
<dbReference type="InterPro" id="IPR010096">
    <property type="entry name" value="NADH-Q_OxRdtase_suN/2"/>
</dbReference>
<evidence type="ECO:0000313" key="10">
    <source>
        <dbReference type="Proteomes" id="UP000092677"/>
    </source>
</evidence>
<keyword evidence="4 5" id="KW-0472">Membrane</keyword>
<proteinExistence type="inferred from homology"/>
<name>A0A170RX32_EHRRU</name>
<dbReference type="Pfam" id="PF00361">
    <property type="entry name" value="Proton_antipo_M"/>
    <property type="match status" value="1"/>
</dbReference>
<dbReference type="GO" id="GO:0048038">
    <property type="term" value="F:quinone binding"/>
    <property type="evidence" value="ECO:0007669"/>
    <property type="project" value="UniProtKB-KW"/>
</dbReference>
<dbReference type="GO" id="GO:0050136">
    <property type="term" value="F:NADH dehydrogenase (quinone) (non-electrogenic) activity"/>
    <property type="evidence" value="ECO:0007669"/>
    <property type="project" value="UniProtKB-UniRule"/>
</dbReference>
<sequence length="474" mass="53315">MYWNNFVYIIPEIFLISSSLILLLLGIVVDKKIIHISSVITLLVTIGIVISSIEVEPRLIFDGLLKSNLYISISKIVILFSSSTLLLMLLASGRNYCYEFSIMILFAVFGLITLISANNLLSFYLSFEIQSVTLYALTCFDKSAVKSSEAGIKYFVLSALSSCIMLYGISMLYGYTAQVSFDELHSFFSGSEVVSLGVILGIVLILISIFFKLSVAPFHMWVPDVYQGTSTIMTAFFSIIPKSAFIFLLIRLLNEVLIDLFKNWQQIMIFVSILSICISAFCAIRQNNLKRLFSYAAIGHIGYMLIALAMNTFDANVAVILYLLLYIVMNIGLFSFLMQYENDDYSISSLTGLHHKFPMIAFCISVIMLSMAGIPPLSGFFAKYYVLSSLIENGFIEIAVIFAFISVVSCYYYLKIIKVMYFDESNDNSCNLIMSNGLLFILLTTVLINLVFFLLVGYVKPVIGYFLHFNFFNG</sequence>
<comment type="function">
    <text evidence="5">NDH-1 shuttles electrons from NADH, via FMN and iron-sulfur (Fe-S) centers, to quinones in the respiratory chain. The immediate electron acceptor for the enzyme in this species is believed to be ubiquinone. Couples the redox reaction to proton translocation (for every two electrons transferred, four hydrogen ions are translocated across the cytoplasmic membrane), and thus conserves the redox energy in a proton gradient.</text>
</comment>
<organism evidence="8 10">
    <name type="scientific">Ehrlichia ruminantium</name>
    <name type="common">heartwater rickettsia</name>
    <name type="synonym">Cowdria ruminantium</name>
    <dbReference type="NCBI Taxonomy" id="779"/>
    <lineage>
        <taxon>Bacteria</taxon>
        <taxon>Pseudomonadati</taxon>
        <taxon>Pseudomonadota</taxon>
        <taxon>Alphaproteobacteria</taxon>
        <taxon>Rickettsiales</taxon>
        <taxon>Anaplasmataceae</taxon>
        <taxon>Ehrlichia</taxon>
    </lineage>
</organism>
<dbReference type="Proteomes" id="UP000092677">
    <property type="component" value="Unassembled WGS sequence"/>
</dbReference>
<evidence type="ECO:0000313" key="9">
    <source>
        <dbReference type="EMBL" id="GAT78448.1"/>
    </source>
</evidence>
<evidence type="ECO:0000313" key="11">
    <source>
        <dbReference type="Proteomes" id="UP000092731"/>
    </source>
</evidence>
<dbReference type="NCBIfam" id="TIGR01770">
    <property type="entry name" value="NDH_I_N"/>
    <property type="match status" value="1"/>
</dbReference>
<feature type="transmembrane region" description="Helical" evidence="5">
    <location>
        <begin position="69"/>
        <end position="89"/>
    </location>
</feature>
<evidence type="ECO:0000256" key="4">
    <source>
        <dbReference type="ARBA" id="ARBA00023136"/>
    </source>
</evidence>
<reference evidence="10 11" key="2">
    <citation type="submission" date="2016-05" db="EMBL/GenBank/DDBJ databases">
        <title>Draft genome sequences of four strains of Ehrlichia ruminantium, a tick-borne pathogen of ruminants, isolated from Zimbabwe, The Gambia and Ghana.</title>
        <authorList>
            <person name="Nakao R."/>
            <person name="Jongejan F."/>
            <person name="Sugimoto C."/>
        </authorList>
    </citation>
    <scope>NUCLEOTIDE SEQUENCE [LARGE SCALE GENOMIC DNA]</scope>
    <source>
        <strain evidence="10">Kerr Seringe</strain>
        <strain evidence="11">Pokoase 417</strain>
    </source>
</reference>
<evidence type="ECO:0000256" key="1">
    <source>
        <dbReference type="ARBA" id="ARBA00004127"/>
    </source>
</evidence>
<feature type="transmembrane region" description="Helical" evidence="5">
    <location>
        <begin position="193"/>
        <end position="211"/>
    </location>
</feature>
<feature type="transmembrane region" description="Helical" evidence="5">
    <location>
        <begin position="435"/>
        <end position="459"/>
    </location>
</feature>
<dbReference type="EC" id="7.1.1.-" evidence="5"/>
<dbReference type="RefSeq" id="WP_065432654.1">
    <property type="nucleotide sequence ID" value="NZ_BDDL01000065.1"/>
</dbReference>
<feature type="transmembrane region" description="Helical" evidence="5">
    <location>
        <begin position="33"/>
        <end position="53"/>
    </location>
</feature>
<comment type="similarity">
    <text evidence="5">Belongs to the complex I subunit 2 family.</text>
</comment>
<keyword evidence="5" id="KW-0520">NAD</keyword>
<feature type="transmembrane region" description="Helical" evidence="5">
    <location>
        <begin position="359"/>
        <end position="382"/>
    </location>
</feature>
<evidence type="ECO:0000256" key="5">
    <source>
        <dbReference type="HAMAP-Rule" id="MF_00445"/>
    </source>
</evidence>
<feature type="transmembrane region" description="Helical" evidence="5">
    <location>
        <begin position="232"/>
        <end position="252"/>
    </location>
</feature>
<feature type="transmembrane region" description="Helical" evidence="5">
    <location>
        <begin position="394"/>
        <end position="414"/>
    </location>
</feature>
<dbReference type="EMBL" id="BDDL01000065">
    <property type="protein sequence ID" value="GAT77336.1"/>
    <property type="molecule type" value="Genomic_DNA"/>
</dbReference>
<protein>
    <recommendedName>
        <fullName evidence="5">NADH-quinone oxidoreductase subunit N</fullName>
        <ecNumber evidence="5">7.1.1.-</ecNumber>
    </recommendedName>
    <alternativeName>
        <fullName evidence="5">NADH dehydrogenase I subunit N</fullName>
    </alternativeName>
    <alternativeName>
        <fullName evidence="5">NDH-1 subunit N</fullName>
    </alternativeName>
</protein>
<keyword evidence="5" id="KW-1278">Translocase</keyword>
<comment type="subcellular location">
    <subcellularLocation>
        <location evidence="5">Cell membrane</location>
        <topology evidence="5">Multi-pass membrane protein</topology>
    </subcellularLocation>
    <subcellularLocation>
        <location evidence="1">Endomembrane system</location>
        <topology evidence="1">Multi-pass membrane protein</topology>
    </subcellularLocation>
    <subcellularLocation>
        <location evidence="6">Membrane</location>
        <topology evidence="6">Multi-pass membrane protein</topology>
    </subcellularLocation>
</comment>
<keyword evidence="3 5" id="KW-1133">Transmembrane helix</keyword>
<keyword evidence="5" id="KW-0874">Quinone</keyword>
<accession>A0A170RX32</accession>
<dbReference type="GO" id="GO:0012505">
    <property type="term" value="C:endomembrane system"/>
    <property type="evidence" value="ECO:0007669"/>
    <property type="project" value="UniProtKB-SubCell"/>
</dbReference>
<dbReference type="STRING" id="779.GCA_002019755_00534"/>
<feature type="transmembrane region" description="Helical" evidence="5">
    <location>
        <begin position="264"/>
        <end position="285"/>
    </location>
</feature>
<comment type="caution">
    <text evidence="8">The sequence shown here is derived from an EMBL/GenBank/DDBJ whole genome shotgun (WGS) entry which is preliminary data.</text>
</comment>
<dbReference type="GO" id="GO:0008137">
    <property type="term" value="F:NADH dehydrogenase (ubiquinone) activity"/>
    <property type="evidence" value="ECO:0007669"/>
    <property type="project" value="InterPro"/>
</dbReference>
<evidence type="ECO:0000313" key="8">
    <source>
        <dbReference type="EMBL" id="GAT77336.1"/>
    </source>
</evidence>
<feature type="transmembrane region" description="Helical" evidence="5">
    <location>
        <begin position="96"/>
        <end position="115"/>
    </location>
</feature>
<dbReference type="PANTHER" id="PTHR22773">
    <property type="entry name" value="NADH DEHYDROGENASE"/>
    <property type="match status" value="1"/>
</dbReference>
<dbReference type="AlphaFoldDB" id="A0A170RX32"/>
<feature type="transmembrane region" description="Helical" evidence="5">
    <location>
        <begin position="6"/>
        <end position="26"/>
    </location>
</feature>
<feature type="transmembrane region" description="Helical" evidence="5">
    <location>
        <begin position="292"/>
        <end position="313"/>
    </location>
</feature>
<reference evidence="8" key="1">
    <citation type="journal article" date="2016" name="Genome Announc.">
        <title>Draft Genome Sequences of Three Strains of Ehrlichia ruminantium, a Tick-Borne Pathogen of Ruminants, Isolated from Zimbabwe, The Gambia, and Ghana.</title>
        <authorList>
            <person name="Nakao R."/>
            <person name="Jongejan F."/>
            <person name="Sugimoto C."/>
        </authorList>
    </citation>
    <scope>NUCLEOTIDE SEQUENCE</scope>
    <source>
        <strain evidence="8">Kerr Seringe</strain>
        <strain evidence="9">Pokoase 417</strain>
    </source>
</reference>
<comment type="catalytic activity">
    <reaction evidence="5">
        <text>a quinone + NADH + 5 H(+)(in) = a quinol + NAD(+) + 4 H(+)(out)</text>
        <dbReference type="Rhea" id="RHEA:57888"/>
        <dbReference type="ChEBI" id="CHEBI:15378"/>
        <dbReference type="ChEBI" id="CHEBI:24646"/>
        <dbReference type="ChEBI" id="CHEBI:57540"/>
        <dbReference type="ChEBI" id="CHEBI:57945"/>
        <dbReference type="ChEBI" id="CHEBI:132124"/>
    </reaction>
</comment>
<keyword evidence="5" id="KW-0813">Transport</keyword>
<feature type="domain" description="NADH:quinone oxidoreductase/Mrp antiporter transmembrane" evidence="7">
    <location>
        <begin position="117"/>
        <end position="408"/>
    </location>
</feature>